<evidence type="ECO:0000256" key="11">
    <source>
        <dbReference type="SAM" id="MobiDB-lite"/>
    </source>
</evidence>
<dbReference type="SUPFAM" id="SSF46689">
    <property type="entry name" value="Homeodomain-like"/>
    <property type="match status" value="1"/>
</dbReference>
<dbReference type="CDD" id="cd11655">
    <property type="entry name" value="rap1_myb-like"/>
    <property type="match status" value="1"/>
</dbReference>
<dbReference type="PANTHER" id="PTHR16466">
    <property type="entry name" value="TELOMERE REPEAT-BINDING FACTOR 2-INTERACTING PROTEIN 1"/>
    <property type="match status" value="1"/>
</dbReference>
<evidence type="ECO:0000256" key="2">
    <source>
        <dbReference type="ARBA" id="ARBA00017805"/>
    </source>
</evidence>
<dbReference type="Gene3D" id="3.40.50.10190">
    <property type="entry name" value="BRCT domain"/>
    <property type="match status" value="1"/>
</dbReference>
<evidence type="ECO:0000256" key="3">
    <source>
        <dbReference type="ARBA" id="ARBA00022454"/>
    </source>
</evidence>
<dbReference type="GO" id="GO:0070187">
    <property type="term" value="C:shelterin complex"/>
    <property type="evidence" value="ECO:0007669"/>
    <property type="project" value="TreeGrafter"/>
</dbReference>
<feature type="compositionally biased region" description="Basic and acidic residues" evidence="11">
    <location>
        <begin position="99"/>
        <end position="119"/>
    </location>
</feature>
<evidence type="ECO:0000259" key="12">
    <source>
        <dbReference type="PROSITE" id="PS50172"/>
    </source>
</evidence>
<evidence type="ECO:0000256" key="10">
    <source>
        <dbReference type="RuleBase" id="RU367107"/>
    </source>
</evidence>
<dbReference type="GO" id="GO:0006355">
    <property type="term" value="P:regulation of DNA-templated transcription"/>
    <property type="evidence" value="ECO:0007669"/>
    <property type="project" value="UniProtKB-UniRule"/>
</dbReference>
<evidence type="ECO:0000256" key="1">
    <source>
        <dbReference type="ARBA" id="ARBA00010467"/>
    </source>
</evidence>
<keyword evidence="6 10" id="KW-0010">Activator</keyword>
<feature type="region of interest" description="Disordered" evidence="11">
    <location>
        <begin position="218"/>
        <end position="479"/>
    </location>
</feature>
<dbReference type="Pfam" id="PF16589">
    <property type="entry name" value="BRCT_2"/>
    <property type="match status" value="1"/>
</dbReference>
<organism evidence="13 14">
    <name type="scientific">Oryzias melastigma</name>
    <name type="common">Marine medaka</name>
    <dbReference type="NCBI Taxonomy" id="30732"/>
    <lineage>
        <taxon>Eukaryota</taxon>
        <taxon>Metazoa</taxon>
        <taxon>Chordata</taxon>
        <taxon>Craniata</taxon>
        <taxon>Vertebrata</taxon>
        <taxon>Euteleostomi</taxon>
        <taxon>Actinopterygii</taxon>
        <taxon>Neopterygii</taxon>
        <taxon>Teleostei</taxon>
        <taxon>Neoteleostei</taxon>
        <taxon>Acanthomorphata</taxon>
        <taxon>Ovalentaria</taxon>
        <taxon>Atherinomorphae</taxon>
        <taxon>Beloniformes</taxon>
        <taxon>Adrianichthyidae</taxon>
        <taxon>Oryziinae</taxon>
        <taxon>Oryzias</taxon>
    </lineage>
</organism>
<dbReference type="SUPFAM" id="SSF52113">
    <property type="entry name" value="BRCT domain"/>
    <property type="match status" value="1"/>
</dbReference>
<comment type="subcellular location">
    <subcellularLocation>
        <location evidence="10">Nucleus</location>
    </subcellularLocation>
    <subcellularLocation>
        <location evidence="10">Chromosome</location>
        <location evidence="10">Telomere</location>
    </subcellularLocation>
</comment>
<dbReference type="Gene3D" id="1.10.10.60">
    <property type="entry name" value="Homeodomain-like"/>
    <property type="match status" value="1"/>
</dbReference>
<evidence type="ECO:0000313" key="13">
    <source>
        <dbReference type="EMBL" id="KAF6738800.1"/>
    </source>
</evidence>
<dbReference type="PANTHER" id="PTHR16466:SF6">
    <property type="entry name" value="TELOMERIC REPEAT-BINDING FACTOR 2-INTERACTING PROTEIN 1"/>
    <property type="match status" value="1"/>
</dbReference>
<reference evidence="13" key="1">
    <citation type="journal article" name="BMC Genomics">
        <title>Long-read sequencing and de novo genome assembly of marine medaka (Oryzias melastigma).</title>
        <authorList>
            <person name="Liang P."/>
            <person name="Saqib H.S.A."/>
            <person name="Ni X."/>
            <person name="Shen Y."/>
        </authorList>
    </citation>
    <scope>NUCLEOTIDE SEQUENCE</scope>
    <source>
        <strain evidence="13">Bigg-433</strain>
    </source>
</reference>
<dbReference type="AlphaFoldDB" id="A0A834FRF7"/>
<dbReference type="InterPro" id="IPR036420">
    <property type="entry name" value="BRCT_dom_sf"/>
</dbReference>
<keyword evidence="3 10" id="KW-0158">Chromosome</keyword>
<name>A0A834FRF7_ORYME</name>
<dbReference type="GO" id="GO:0005654">
    <property type="term" value="C:nucleoplasm"/>
    <property type="evidence" value="ECO:0007669"/>
    <property type="project" value="UniProtKB-ARBA"/>
</dbReference>
<dbReference type="EMBL" id="WKFB01000019">
    <property type="protein sequence ID" value="KAF6738800.1"/>
    <property type="molecule type" value="Genomic_DNA"/>
</dbReference>
<dbReference type="Proteomes" id="UP000646548">
    <property type="component" value="Unassembled WGS sequence"/>
</dbReference>
<sequence length="498" mass="54376">MPTRQQAAIQNISPVLFLTFDGEPMTFYLRPGHTRQQLQPMIKAGGGVMCRTQRPGAILLIDPEARSSVSGSNAHLYVSTQYILDCIEKEEQLNVEDYRLTPDDVPKPSTKKDRTKTPSEGRIPYTPDDDTAILEYVKSRKARVGGILLWREMERKRVTGHSWQSMKDRYERRLAKKLLEAVTAESTENVTGIFAALLLICDIMNYLCFLQVCGTTPTNAEDASSSKEEKSENQQTDGAPEETAESETMKAPMSDSSVTEDSSAELHEDVQPGSDEAADPDRDGPQPNLSQSPAEDCPHVLAESPVKASTPGKLKDKGKASPATDQPVQRMTRRRLELEAAASSEPYGRKLRSSSSSPAPSPQKSKKTNPVKAARENSPEAEQPPPKRARGNIPAAEEQREPEPEQTTPADKSESPLKKKKKTKSQLGILELATKEFDDGSESGEEDEEDSNVPDSAETVATSAGRLPPPTDAAGRSQTLAGLCSQLKAERSGVSSFQ</sequence>
<proteinExistence type="inferred from homology"/>
<evidence type="ECO:0000256" key="9">
    <source>
        <dbReference type="ARBA" id="ARBA00032471"/>
    </source>
</evidence>
<comment type="function">
    <text evidence="10">Acts both as a regulator of telomere function and as a transcription regulator. Involved in the regulation of telomere length and protection as a component of the shelterin complex (telosome). Does not bind DNA directly: recruited to telomeric double-stranded 5'-TTAGGG-3' repeats via its interaction with terf2. Independently of its function in telomeres, also acts as a transcription regulator: recruited to extratelomeric 5'-TTAGGG-3' sites via its association with terf2 or other factors, and regulates gene expression.</text>
</comment>
<accession>A0A834FRF7</accession>
<dbReference type="GO" id="GO:0042162">
    <property type="term" value="F:telomeric DNA binding"/>
    <property type="evidence" value="ECO:0007669"/>
    <property type="project" value="TreeGrafter"/>
</dbReference>
<evidence type="ECO:0000313" key="14">
    <source>
        <dbReference type="Proteomes" id="UP000646548"/>
    </source>
</evidence>
<protein>
    <recommendedName>
        <fullName evidence="2 10">Telomeric repeat-binding factor 2-interacting protein 1</fullName>
        <shortName evidence="10">TERF2-interacting telomeric protein 1</shortName>
    </recommendedName>
    <alternativeName>
        <fullName evidence="9 10">Repressor/activator protein 1 homolog</fullName>
    </alternativeName>
</protein>
<comment type="subunit">
    <text evidence="10">Homodimer.</text>
</comment>
<dbReference type="GO" id="GO:0031848">
    <property type="term" value="P:protection from non-homologous end joining at telomere"/>
    <property type="evidence" value="ECO:0007669"/>
    <property type="project" value="TreeGrafter"/>
</dbReference>
<dbReference type="InterPro" id="IPR015010">
    <property type="entry name" value="TERF2IP_Myb"/>
</dbReference>
<evidence type="ECO:0000256" key="5">
    <source>
        <dbReference type="ARBA" id="ARBA00023015"/>
    </source>
</evidence>
<evidence type="ECO:0000256" key="8">
    <source>
        <dbReference type="ARBA" id="ARBA00023242"/>
    </source>
</evidence>
<dbReference type="InterPro" id="IPR039595">
    <property type="entry name" value="TE2IP/Rap1"/>
</dbReference>
<dbReference type="FunFam" id="1.10.10.60:FF:000246">
    <property type="entry name" value="Telomeric repeat-binding factor 2-interacting protein 1"/>
    <property type="match status" value="1"/>
</dbReference>
<evidence type="ECO:0000256" key="4">
    <source>
        <dbReference type="ARBA" id="ARBA00022895"/>
    </source>
</evidence>
<keyword evidence="5 10" id="KW-0805">Transcription regulation</keyword>
<gene>
    <name evidence="13" type="ORF">FQA47_017656</name>
</gene>
<dbReference type="GO" id="GO:0010833">
    <property type="term" value="P:telomere maintenance via telomere lengthening"/>
    <property type="evidence" value="ECO:0007669"/>
    <property type="project" value="UniProtKB-UniRule"/>
</dbReference>
<dbReference type="Pfam" id="PF08914">
    <property type="entry name" value="Myb_Rap1"/>
    <property type="match status" value="1"/>
</dbReference>
<evidence type="ECO:0000256" key="7">
    <source>
        <dbReference type="ARBA" id="ARBA00023163"/>
    </source>
</evidence>
<evidence type="ECO:0000256" key="6">
    <source>
        <dbReference type="ARBA" id="ARBA00023159"/>
    </source>
</evidence>
<keyword evidence="8 10" id="KW-0539">Nucleus</keyword>
<comment type="caution">
    <text evidence="13">The sequence shown here is derived from an EMBL/GenBank/DDBJ whole genome shotgun (WGS) entry which is preliminary data.</text>
</comment>
<comment type="similarity">
    <text evidence="1 10">Belongs to the RAP1 family.</text>
</comment>
<dbReference type="InterPro" id="IPR001357">
    <property type="entry name" value="BRCT_dom"/>
</dbReference>
<feature type="domain" description="BRCT" evidence="12">
    <location>
        <begin position="25"/>
        <end position="100"/>
    </location>
</feature>
<keyword evidence="4 10" id="KW-0779">Telomere</keyword>
<keyword evidence="7 10" id="KW-0804">Transcription</keyword>
<dbReference type="InterPro" id="IPR009057">
    <property type="entry name" value="Homeodomain-like_sf"/>
</dbReference>
<feature type="compositionally biased region" description="Acidic residues" evidence="11">
    <location>
        <begin position="439"/>
        <end position="452"/>
    </location>
</feature>
<dbReference type="PROSITE" id="PS50172">
    <property type="entry name" value="BRCT"/>
    <property type="match status" value="1"/>
</dbReference>
<feature type="region of interest" description="Disordered" evidence="11">
    <location>
        <begin position="99"/>
        <end position="125"/>
    </location>
</feature>